<comment type="caution">
    <text evidence="1">The sequence shown here is derived from an EMBL/GenBank/DDBJ whole genome shotgun (WGS) entry which is preliminary data.</text>
</comment>
<dbReference type="EMBL" id="RCHU02000005">
    <property type="protein sequence ID" value="KAL3592534.1"/>
    <property type="molecule type" value="Genomic_DNA"/>
</dbReference>
<proteinExistence type="predicted"/>
<protein>
    <submittedName>
        <fullName evidence="1">Uncharacterized protein</fullName>
    </submittedName>
</protein>
<evidence type="ECO:0000313" key="2">
    <source>
        <dbReference type="Proteomes" id="UP000309997"/>
    </source>
</evidence>
<gene>
    <name evidence="1" type="ORF">D5086_011174</name>
</gene>
<dbReference type="Proteomes" id="UP000309997">
    <property type="component" value="Unassembled WGS sequence"/>
</dbReference>
<sequence length="905" mass="100119">MTDNPKGKPIPILYIHFDPLRTADRNITLYGDAHLRNNAIILTQPHTCPASSSSSSSSNGVGKALYLYPIRFLDPLTNTTASFFCRFSFSIIRSPLCSSGDGMAFLITSNADSFSLSKGYMGLPGPALNPQDSFIAVEFDTSSDPSLGDISSNHIGIDVNTIVSFAAIDAVSVGIDIQSGRQITAWIEYSDSSKLIQVWVSYFHVRPPSPILVAQVDLSESFKEYMHVGFSASNGQGSAVHIVDHWWFKTYTTLSSVTPRDTSEKGDCLMCYPENPMYNYGPGTQNGWKKQLLEMALGLGGLAAFTVSITVVLFVIIIFFAMKKGKGVGGRTKEGRINRVPRRLSINEIRTATMGFHRSRIIGQGASATVFKGYLSSCGLVAVKRFDQAGIECARNPFITEFATMVHSGDLNRRLDNYLQNILTLTFRLQPSHGESVEITSFCVRNIPGQSSINRYLTMYGVVGISVSGAMMESDLMVTICQKCGDRGFDAALIYCDECQAYAVHCYCLDALPATFDEYVVWLCYHCESKAVKLSSLDRPNSPISTESDSDSIKIIQLKKKNPSKRLEGKSKEMVFDCSLINSDLLRPQISSDFQLVEVDCCEDDGKDQKLGSQNGLHEDSVPEVAEYLESKNPISPLPDLQLVDADSSQNDEKDQKLGGKNILEEKDQKLGGKTFWRSLDSKRQNLLETKTLNWLYVMFSPFRYIAVRMGGKSSIRVLPIRDPIWRGSMSIFQNNYGAPGGIVAHLSSIACSRASEEAKGLSRLLSPELLPRSGVWPKSFRKLGPAADHIGLYFFPDNERNEIVFDSLVNDMISQDLAMRVVIENAELLIYTSRILPMDCWRFQSKFYLWGVFRPKKPSALASDVVPGEQQGLTKAITRERRSPVSPLSNGSYGSGMMCPSQDS</sequence>
<organism evidence="1 2">
    <name type="scientific">Populus alba</name>
    <name type="common">White poplar</name>
    <dbReference type="NCBI Taxonomy" id="43335"/>
    <lineage>
        <taxon>Eukaryota</taxon>
        <taxon>Viridiplantae</taxon>
        <taxon>Streptophyta</taxon>
        <taxon>Embryophyta</taxon>
        <taxon>Tracheophyta</taxon>
        <taxon>Spermatophyta</taxon>
        <taxon>Magnoliopsida</taxon>
        <taxon>eudicotyledons</taxon>
        <taxon>Gunneridae</taxon>
        <taxon>Pentapetalae</taxon>
        <taxon>rosids</taxon>
        <taxon>fabids</taxon>
        <taxon>Malpighiales</taxon>
        <taxon>Salicaceae</taxon>
        <taxon>Saliceae</taxon>
        <taxon>Populus</taxon>
    </lineage>
</organism>
<keyword evidence="2" id="KW-1185">Reference proteome</keyword>
<accession>A0ACC4CC81</accession>
<name>A0ACC4CC81_POPAL</name>
<evidence type="ECO:0000313" key="1">
    <source>
        <dbReference type="EMBL" id="KAL3592534.1"/>
    </source>
</evidence>
<reference evidence="1 2" key="1">
    <citation type="journal article" date="2024" name="Plant Biotechnol. J.">
        <title>Genome and CRISPR/Cas9 system of a widespread forest tree (Populus alba) in the world.</title>
        <authorList>
            <person name="Liu Y.J."/>
            <person name="Jiang P.F."/>
            <person name="Han X.M."/>
            <person name="Li X.Y."/>
            <person name="Wang H.M."/>
            <person name="Wang Y.J."/>
            <person name="Wang X.X."/>
            <person name="Zeng Q.Y."/>
        </authorList>
    </citation>
    <scope>NUCLEOTIDE SEQUENCE [LARGE SCALE GENOMIC DNA]</scope>
    <source>
        <strain evidence="2">cv. PAL-ZL1</strain>
    </source>
</reference>